<dbReference type="SUPFAM" id="SSF51905">
    <property type="entry name" value="FAD/NAD(P)-binding domain"/>
    <property type="match status" value="1"/>
</dbReference>
<dbReference type="EMBL" id="AEVS01000018">
    <property type="protein sequence ID" value="EGA67015.1"/>
    <property type="molecule type" value="Genomic_DNA"/>
</dbReference>
<dbReference type="InterPro" id="IPR006076">
    <property type="entry name" value="FAD-dep_OxRdtase"/>
</dbReference>
<dbReference type="STRING" id="945543.VIBR0546_11382"/>
<evidence type="ECO:0000256" key="1">
    <source>
        <dbReference type="ARBA" id="ARBA00001974"/>
    </source>
</evidence>
<dbReference type="Proteomes" id="UP000004371">
    <property type="component" value="Unassembled WGS sequence"/>
</dbReference>
<protein>
    <recommendedName>
        <fullName evidence="4">FAD dependent oxidoreductase domain-containing protein</fullName>
    </recommendedName>
</protein>
<keyword evidence="2" id="KW-0274">FAD</keyword>
<dbReference type="InterPro" id="IPR050315">
    <property type="entry name" value="FAD-oxidoreductase_2"/>
</dbReference>
<evidence type="ECO:0000259" key="4">
    <source>
        <dbReference type="Pfam" id="PF01266"/>
    </source>
</evidence>
<dbReference type="PANTHER" id="PTHR43400:SF7">
    <property type="entry name" value="FAD-DEPENDENT OXIDOREDUCTASE 2 FAD BINDING DOMAIN-CONTAINING PROTEIN"/>
    <property type="match status" value="1"/>
</dbReference>
<comment type="cofactor">
    <cofactor evidence="1">
        <name>FAD</name>
        <dbReference type="ChEBI" id="CHEBI:57692"/>
    </cofactor>
</comment>
<dbReference type="RefSeq" id="WP_006878077.1">
    <property type="nucleotide sequence ID" value="NZ_AEVS01000018.1"/>
</dbReference>
<accession>E8LQH4</accession>
<dbReference type="PANTHER" id="PTHR43400">
    <property type="entry name" value="FUMARATE REDUCTASE"/>
    <property type="match status" value="1"/>
</dbReference>
<name>E8LQH4_9VIBR</name>
<reference evidence="5 6" key="1">
    <citation type="journal article" date="2012" name="Int. J. Syst. Evol. Microbiol.">
        <title>Vibrio caribbeanicus sp. nov., isolated from the marine sponge Scleritoderma cyanea.</title>
        <authorList>
            <person name="Hoffmann M."/>
            <person name="Monday S.R."/>
            <person name="Allard M.W."/>
            <person name="Strain E.A."/>
            <person name="Whittaker P."/>
            <person name="Naum M."/>
            <person name="McCarthy P.J."/>
            <person name="Lopez J.V."/>
            <person name="Fischer M."/>
            <person name="Brown E.W."/>
        </authorList>
    </citation>
    <scope>NUCLEOTIDE SEQUENCE [LARGE SCALE GENOMIC DNA]</scope>
    <source>
        <strain evidence="5 6">LMG 20546</strain>
    </source>
</reference>
<feature type="domain" description="FAD dependent oxidoreductase" evidence="4">
    <location>
        <begin position="20"/>
        <end position="380"/>
    </location>
</feature>
<organism evidence="5 6">
    <name type="scientific">Vibrio brasiliensis LMG 20546</name>
    <dbReference type="NCBI Taxonomy" id="945543"/>
    <lineage>
        <taxon>Bacteria</taxon>
        <taxon>Pseudomonadati</taxon>
        <taxon>Pseudomonadota</taxon>
        <taxon>Gammaproteobacteria</taxon>
        <taxon>Vibrionales</taxon>
        <taxon>Vibrionaceae</taxon>
        <taxon>Vibrio</taxon>
        <taxon>Vibrio oreintalis group</taxon>
    </lineage>
</organism>
<dbReference type="AlphaFoldDB" id="E8LQH4"/>
<keyword evidence="2" id="KW-0285">Flavoprotein</keyword>
<evidence type="ECO:0000313" key="6">
    <source>
        <dbReference type="Proteomes" id="UP000004371"/>
    </source>
</evidence>
<dbReference type="eggNOG" id="COG0654">
    <property type="taxonomic scope" value="Bacteria"/>
</dbReference>
<keyword evidence="6" id="KW-1185">Reference proteome</keyword>
<dbReference type="InterPro" id="IPR036188">
    <property type="entry name" value="FAD/NAD-bd_sf"/>
</dbReference>
<dbReference type="GO" id="GO:0016491">
    <property type="term" value="F:oxidoreductase activity"/>
    <property type="evidence" value="ECO:0007669"/>
    <property type="project" value="UniProtKB-KW"/>
</dbReference>
<evidence type="ECO:0000313" key="5">
    <source>
        <dbReference type="EMBL" id="EGA67015.1"/>
    </source>
</evidence>
<dbReference type="Pfam" id="PF01266">
    <property type="entry name" value="DAO"/>
    <property type="match status" value="1"/>
</dbReference>
<evidence type="ECO:0000256" key="3">
    <source>
        <dbReference type="ARBA" id="ARBA00023002"/>
    </source>
</evidence>
<evidence type="ECO:0000256" key="2">
    <source>
        <dbReference type="ARBA" id="ARBA00022827"/>
    </source>
</evidence>
<sequence>MNELATLMQPESQSTHTPSVAIIGGGIAGATAAVHMAELGLNVHLIEKGSGLVSGPPICHLHAGGNLYREISTEQCIELLKQSIDTIRLYPQTVNKRPTVIAVPYSDGGSPEELYERLITIQDCYAQLVEKDSANKVLGEPADYYKFYSRDEIEALAELEQPAQPSTIDEWLIPFAKHTDLEVLKFPVVAVQEYGWSVFRIAASATLALEKMPNCQLKTDTQVIGVEESEQGWALECLDSDGQVEFLHVEYLVNACGYETGSIDDLAQKPRERLVEFKAAYVTNWPECQELWPEVIFHGPRGTPNGMAQLTPYPDGIFQLHGMTKDITLFEDGLVASDNASSQPSLPLRLKSKIQKGWDEEVIVERSRRAIEHMSRFIPDYQRAHEFGTPLFGAQQIPGKDDTLRAADVTFEGKHYARVEVVKGSSAYEAAIKLVEQWQLFDYQSQTIEQLHPVTLALTSTEIEQKAKQLAELRTYPQQLAQYYGQ</sequence>
<dbReference type="Gene3D" id="3.50.50.60">
    <property type="entry name" value="FAD/NAD(P)-binding domain"/>
    <property type="match status" value="1"/>
</dbReference>
<gene>
    <name evidence="5" type="ORF">VIBR0546_11382</name>
</gene>
<proteinExistence type="predicted"/>
<keyword evidence="3" id="KW-0560">Oxidoreductase</keyword>
<comment type="caution">
    <text evidence="5">The sequence shown here is derived from an EMBL/GenBank/DDBJ whole genome shotgun (WGS) entry which is preliminary data.</text>
</comment>